<comment type="caution">
    <text evidence="1">The sequence shown here is derived from an EMBL/GenBank/DDBJ whole genome shotgun (WGS) entry which is preliminary data.</text>
</comment>
<organism evidence="1 2">
    <name type="scientific">Cyanomargarita calcarea GSE-NOS-MK-12-04C</name>
    <dbReference type="NCBI Taxonomy" id="2839659"/>
    <lineage>
        <taxon>Bacteria</taxon>
        <taxon>Bacillati</taxon>
        <taxon>Cyanobacteriota</taxon>
        <taxon>Cyanophyceae</taxon>
        <taxon>Nostocales</taxon>
        <taxon>Cyanomargaritaceae</taxon>
        <taxon>Cyanomargarita</taxon>
    </lineage>
</organism>
<name>A0A951QLA8_9CYAN</name>
<protein>
    <submittedName>
        <fullName evidence="1">Uncharacterized protein</fullName>
    </submittedName>
</protein>
<evidence type="ECO:0000313" key="1">
    <source>
        <dbReference type="EMBL" id="MBW4668015.1"/>
    </source>
</evidence>
<dbReference type="Proteomes" id="UP000729701">
    <property type="component" value="Unassembled WGS sequence"/>
</dbReference>
<reference evidence="1" key="2">
    <citation type="journal article" date="2022" name="Microbiol. Resour. Announc.">
        <title>Metagenome Sequencing to Explore Phylogenomics of Terrestrial Cyanobacteria.</title>
        <authorList>
            <person name="Ward R.D."/>
            <person name="Stajich J.E."/>
            <person name="Johansen J.R."/>
            <person name="Huntemann M."/>
            <person name="Clum A."/>
            <person name="Foster B."/>
            <person name="Foster B."/>
            <person name="Roux S."/>
            <person name="Palaniappan K."/>
            <person name="Varghese N."/>
            <person name="Mukherjee S."/>
            <person name="Reddy T.B.K."/>
            <person name="Daum C."/>
            <person name="Copeland A."/>
            <person name="Chen I.A."/>
            <person name="Ivanova N.N."/>
            <person name="Kyrpides N.C."/>
            <person name="Shapiro N."/>
            <person name="Eloe-Fadrosh E.A."/>
            <person name="Pietrasiak N."/>
        </authorList>
    </citation>
    <scope>NUCLEOTIDE SEQUENCE</scope>
    <source>
        <strain evidence="1">GSE-NOS-MK-12-04C</strain>
    </source>
</reference>
<accession>A0A951QLA8</accession>
<proteinExistence type="predicted"/>
<dbReference type="SUPFAM" id="SSF143100">
    <property type="entry name" value="TTHA1013/TTHA0281-like"/>
    <property type="match status" value="1"/>
</dbReference>
<dbReference type="EMBL" id="JAHHGZ010000010">
    <property type="protein sequence ID" value="MBW4668015.1"/>
    <property type="molecule type" value="Genomic_DNA"/>
</dbReference>
<evidence type="ECO:0000313" key="2">
    <source>
        <dbReference type="Proteomes" id="UP000729701"/>
    </source>
</evidence>
<dbReference type="AlphaFoldDB" id="A0A951QLA8"/>
<sequence>MQQTFNLKLNILLESKENGGTIASALEFPGYKVEASTRQQALEALQQVLDNHLKTIEIVPLEIQVSYTPISGNPWVKFAGIFKDDVYFAQIADAIRAERESEDDTEVDPSVYER</sequence>
<gene>
    <name evidence="1" type="ORF">KME60_11455</name>
</gene>
<reference evidence="1" key="1">
    <citation type="submission" date="2021-05" db="EMBL/GenBank/DDBJ databases">
        <authorList>
            <person name="Pietrasiak N."/>
            <person name="Ward R."/>
            <person name="Stajich J.E."/>
            <person name="Kurbessoian T."/>
        </authorList>
    </citation>
    <scope>NUCLEOTIDE SEQUENCE</scope>
    <source>
        <strain evidence="1">GSE-NOS-MK-12-04C</strain>
    </source>
</reference>
<dbReference type="InterPro" id="IPR035069">
    <property type="entry name" value="TTHA1013/TTHA0281-like"/>
</dbReference>